<gene>
    <name evidence="2" type="ORF">C449_00690</name>
</gene>
<proteinExistence type="predicted"/>
<reference evidence="2 3" key="1">
    <citation type="journal article" date="2014" name="PLoS Genet.">
        <title>Phylogenetically driven sequencing of extremely halophilic archaea reveals strategies for static and dynamic osmo-response.</title>
        <authorList>
            <person name="Becker E.A."/>
            <person name="Seitzer P.M."/>
            <person name="Tritt A."/>
            <person name="Larsen D."/>
            <person name="Krusor M."/>
            <person name="Yao A.I."/>
            <person name="Wu D."/>
            <person name="Madern D."/>
            <person name="Eisen J.A."/>
            <person name="Darling A.E."/>
            <person name="Facciotti M.T."/>
        </authorList>
    </citation>
    <scope>NUCLEOTIDE SEQUENCE [LARGE SCALE GENOMIC DNA]</scope>
    <source>
        <strain evidence="2 3">DSM 5350</strain>
    </source>
</reference>
<dbReference type="STRING" id="1227455.C449_00690"/>
<name>M0MT76_9EURY</name>
<dbReference type="Proteomes" id="UP000011669">
    <property type="component" value="Unassembled WGS sequence"/>
</dbReference>
<keyword evidence="3" id="KW-1185">Reference proteome</keyword>
<dbReference type="InParanoid" id="M0MT76"/>
<feature type="compositionally biased region" description="Basic and acidic residues" evidence="1">
    <location>
        <begin position="18"/>
        <end position="30"/>
    </location>
</feature>
<dbReference type="RefSeq" id="WP_006075937.1">
    <property type="nucleotide sequence ID" value="NZ_AOMD01000002.1"/>
</dbReference>
<organism evidence="2 3">
    <name type="scientific">Halococcus saccharolyticus DSM 5350</name>
    <dbReference type="NCBI Taxonomy" id="1227455"/>
    <lineage>
        <taxon>Archaea</taxon>
        <taxon>Methanobacteriati</taxon>
        <taxon>Methanobacteriota</taxon>
        <taxon>Stenosarchaea group</taxon>
        <taxon>Halobacteria</taxon>
        <taxon>Halobacteriales</taxon>
        <taxon>Halococcaceae</taxon>
        <taxon>Halococcus</taxon>
    </lineage>
</organism>
<evidence type="ECO:0000256" key="1">
    <source>
        <dbReference type="SAM" id="MobiDB-lite"/>
    </source>
</evidence>
<comment type="caution">
    <text evidence="2">The sequence shown here is derived from an EMBL/GenBank/DDBJ whole genome shotgun (WGS) entry which is preliminary data.</text>
</comment>
<dbReference type="PATRIC" id="fig|1227455.4.peg.140"/>
<accession>M0MT76</accession>
<sequence>MSDKTLRRSLQSVFERGPVSERTERERVGPLDETVEARPGGHNGQRITLATAGEPGQPVSDGGKGQWLSGWAVPPEGIKTGSGGEAE</sequence>
<evidence type="ECO:0000313" key="2">
    <source>
        <dbReference type="EMBL" id="EMA47944.1"/>
    </source>
</evidence>
<evidence type="ECO:0000313" key="3">
    <source>
        <dbReference type="Proteomes" id="UP000011669"/>
    </source>
</evidence>
<feature type="region of interest" description="Disordered" evidence="1">
    <location>
        <begin position="1"/>
        <end position="87"/>
    </location>
</feature>
<dbReference type="AlphaFoldDB" id="M0MT76"/>
<dbReference type="EMBL" id="AOMD01000002">
    <property type="protein sequence ID" value="EMA47944.1"/>
    <property type="molecule type" value="Genomic_DNA"/>
</dbReference>
<protein>
    <submittedName>
        <fullName evidence="2">Uncharacterized protein</fullName>
    </submittedName>
</protein>